<gene>
    <name evidence="2" type="ORF">LTRI10_LOCUS41560</name>
</gene>
<keyword evidence="1" id="KW-0812">Transmembrane</keyword>
<dbReference type="AlphaFoldDB" id="A0AAV2FU07"/>
<evidence type="ECO:0000256" key="1">
    <source>
        <dbReference type="SAM" id="Phobius"/>
    </source>
</evidence>
<sequence length="190" mass="21339">MGLKVLNRTHYSDISGRTCEAERLLVEAQGQVLDDPSTVNVALERELAIKCAELQADEESFHRQKSRASRINEGDGNSGFFHKYVKARNKRLTIDHLIDDTGQVILDVSQMGQMSVDFYRKLLGVPNPEVADLPVSYFESLLRTKLSQEDVVHLSKPVSREEVRAVFFSMAANLLGLTVTLMTFIKLTGR</sequence>
<protein>
    <submittedName>
        <fullName evidence="2">Uncharacterized protein</fullName>
    </submittedName>
</protein>
<proteinExistence type="predicted"/>
<evidence type="ECO:0000313" key="3">
    <source>
        <dbReference type="Proteomes" id="UP001497516"/>
    </source>
</evidence>
<name>A0AAV2FU07_9ROSI</name>
<evidence type="ECO:0000313" key="2">
    <source>
        <dbReference type="EMBL" id="CAL1401507.1"/>
    </source>
</evidence>
<dbReference type="Proteomes" id="UP001497516">
    <property type="component" value="Chromosome 7"/>
</dbReference>
<keyword evidence="1" id="KW-1133">Transmembrane helix</keyword>
<dbReference type="EMBL" id="OZ034820">
    <property type="protein sequence ID" value="CAL1401507.1"/>
    <property type="molecule type" value="Genomic_DNA"/>
</dbReference>
<keyword evidence="1" id="KW-0472">Membrane</keyword>
<reference evidence="2 3" key="1">
    <citation type="submission" date="2024-04" db="EMBL/GenBank/DDBJ databases">
        <authorList>
            <person name="Fracassetti M."/>
        </authorList>
    </citation>
    <scope>NUCLEOTIDE SEQUENCE [LARGE SCALE GENOMIC DNA]</scope>
</reference>
<keyword evidence="3" id="KW-1185">Reference proteome</keyword>
<accession>A0AAV2FU07</accession>
<feature type="transmembrane region" description="Helical" evidence="1">
    <location>
        <begin position="165"/>
        <end position="185"/>
    </location>
</feature>
<organism evidence="2 3">
    <name type="scientific">Linum trigynum</name>
    <dbReference type="NCBI Taxonomy" id="586398"/>
    <lineage>
        <taxon>Eukaryota</taxon>
        <taxon>Viridiplantae</taxon>
        <taxon>Streptophyta</taxon>
        <taxon>Embryophyta</taxon>
        <taxon>Tracheophyta</taxon>
        <taxon>Spermatophyta</taxon>
        <taxon>Magnoliopsida</taxon>
        <taxon>eudicotyledons</taxon>
        <taxon>Gunneridae</taxon>
        <taxon>Pentapetalae</taxon>
        <taxon>rosids</taxon>
        <taxon>fabids</taxon>
        <taxon>Malpighiales</taxon>
        <taxon>Linaceae</taxon>
        <taxon>Linum</taxon>
    </lineage>
</organism>